<gene>
    <name evidence="2" type="ORF">SSLN_LOCUS20037</name>
</gene>
<evidence type="ECO:0000256" key="1">
    <source>
        <dbReference type="SAM" id="MobiDB-lite"/>
    </source>
</evidence>
<dbReference type="EMBL" id="UYSU01051768">
    <property type="protein sequence ID" value="VDM06423.1"/>
    <property type="molecule type" value="Genomic_DNA"/>
</dbReference>
<proteinExistence type="predicted"/>
<reference evidence="4" key="1">
    <citation type="submission" date="2016-06" db="UniProtKB">
        <authorList>
            <consortium name="WormBaseParasite"/>
        </authorList>
    </citation>
    <scope>IDENTIFICATION</scope>
</reference>
<evidence type="ECO:0000313" key="2">
    <source>
        <dbReference type="EMBL" id="VDM06423.1"/>
    </source>
</evidence>
<evidence type="ECO:0000313" key="3">
    <source>
        <dbReference type="Proteomes" id="UP000275846"/>
    </source>
</evidence>
<evidence type="ECO:0000313" key="4">
    <source>
        <dbReference type="WBParaSite" id="SSLN_0002078101-mRNA-1"/>
    </source>
</evidence>
<protein>
    <submittedName>
        <fullName evidence="2 4">Uncharacterized protein</fullName>
    </submittedName>
</protein>
<reference evidence="2 3" key="2">
    <citation type="submission" date="2018-11" db="EMBL/GenBank/DDBJ databases">
        <authorList>
            <consortium name="Pathogen Informatics"/>
        </authorList>
    </citation>
    <scope>NUCLEOTIDE SEQUENCE [LARGE SCALE GENOMIC DNA]</scope>
    <source>
        <strain evidence="2 3">NST_G2</strain>
    </source>
</reference>
<feature type="region of interest" description="Disordered" evidence="1">
    <location>
        <begin position="43"/>
        <end position="78"/>
    </location>
</feature>
<name>A0A183TU89_SCHSO</name>
<dbReference type="WBParaSite" id="SSLN_0002078101-mRNA-1">
    <property type="protein sequence ID" value="SSLN_0002078101-mRNA-1"/>
    <property type="gene ID" value="SSLN_0002078101"/>
</dbReference>
<dbReference type="AlphaFoldDB" id="A0A183TU89"/>
<sequence>MPSLSDYHLLLPSKAKESKMDVPPIEVLAAACLSSCLELRSAGRHGDRADPQRQRLDGSPPRQLQDEAPTAASQETTV</sequence>
<keyword evidence="3" id="KW-1185">Reference proteome</keyword>
<feature type="compositionally biased region" description="Basic and acidic residues" evidence="1">
    <location>
        <begin position="44"/>
        <end position="56"/>
    </location>
</feature>
<accession>A0A183TU89</accession>
<dbReference type="Proteomes" id="UP000275846">
    <property type="component" value="Unassembled WGS sequence"/>
</dbReference>
<organism evidence="4">
    <name type="scientific">Schistocephalus solidus</name>
    <name type="common">Tapeworm</name>
    <dbReference type="NCBI Taxonomy" id="70667"/>
    <lineage>
        <taxon>Eukaryota</taxon>
        <taxon>Metazoa</taxon>
        <taxon>Spiralia</taxon>
        <taxon>Lophotrochozoa</taxon>
        <taxon>Platyhelminthes</taxon>
        <taxon>Cestoda</taxon>
        <taxon>Eucestoda</taxon>
        <taxon>Diphyllobothriidea</taxon>
        <taxon>Diphyllobothriidae</taxon>
        <taxon>Schistocephalus</taxon>
    </lineage>
</organism>